<dbReference type="InterPro" id="IPR000014">
    <property type="entry name" value="PAS"/>
</dbReference>
<dbReference type="RefSeq" id="WP_108686562.1">
    <property type="nucleotide sequence ID" value="NZ_QCYK01000002.1"/>
</dbReference>
<dbReference type="Pfam" id="PF08447">
    <property type="entry name" value="PAS_3"/>
    <property type="match status" value="1"/>
</dbReference>
<dbReference type="SUPFAM" id="SSF55785">
    <property type="entry name" value="PYP-like sensor domain (PAS domain)"/>
    <property type="match status" value="2"/>
</dbReference>
<dbReference type="InterPro" id="IPR035965">
    <property type="entry name" value="PAS-like_dom_sf"/>
</dbReference>
<evidence type="ECO:0000256" key="4">
    <source>
        <dbReference type="ARBA" id="ARBA00022679"/>
    </source>
</evidence>
<comment type="caution">
    <text evidence="10">The sequence shown here is derived from an EMBL/GenBank/DDBJ whole genome shotgun (WGS) entry which is preliminary data.</text>
</comment>
<dbReference type="SMART" id="SM00086">
    <property type="entry name" value="PAC"/>
    <property type="match status" value="2"/>
</dbReference>
<evidence type="ECO:0000313" key="11">
    <source>
        <dbReference type="Proteomes" id="UP000244450"/>
    </source>
</evidence>
<name>A0A2T7BEL3_9BACT</name>
<evidence type="ECO:0000256" key="6">
    <source>
        <dbReference type="SAM" id="Coils"/>
    </source>
</evidence>
<dbReference type="InterPro" id="IPR004358">
    <property type="entry name" value="Sig_transdc_His_kin-like_C"/>
</dbReference>
<evidence type="ECO:0000313" key="10">
    <source>
        <dbReference type="EMBL" id="PUZ24721.1"/>
    </source>
</evidence>
<dbReference type="InterPro" id="IPR013656">
    <property type="entry name" value="PAS_4"/>
</dbReference>
<dbReference type="PROSITE" id="PS50113">
    <property type="entry name" value="PAC"/>
    <property type="match status" value="2"/>
</dbReference>
<dbReference type="PANTHER" id="PTHR43304:SF1">
    <property type="entry name" value="PAC DOMAIN-CONTAINING PROTEIN"/>
    <property type="match status" value="1"/>
</dbReference>
<dbReference type="NCBIfam" id="TIGR00229">
    <property type="entry name" value="sensory_box"/>
    <property type="match status" value="1"/>
</dbReference>
<dbReference type="PROSITE" id="PS50112">
    <property type="entry name" value="PAS"/>
    <property type="match status" value="1"/>
</dbReference>
<dbReference type="Pfam" id="PF08448">
    <property type="entry name" value="PAS_4"/>
    <property type="match status" value="1"/>
</dbReference>
<dbReference type="AlphaFoldDB" id="A0A2T7BEL3"/>
<feature type="domain" description="PAC" evidence="9">
    <location>
        <begin position="245"/>
        <end position="297"/>
    </location>
</feature>
<evidence type="ECO:0000259" key="7">
    <source>
        <dbReference type="PROSITE" id="PS50109"/>
    </source>
</evidence>
<accession>A0A2T7BEL3</accession>
<dbReference type="Gene3D" id="2.10.70.100">
    <property type="match status" value="1"/>
</dbReference>
<feature type="domain" description="PAS" evidence="8">
    <location>
        <begin position="32"/>
        <end position="72"/>
    </location>
</feature>
<dbReference type="InterPro" id="IPR003594">
    <property type="entry name" value="HATPase_dom"/>
</dbReference>
<dbReference type="Proteomes" id="UP000244450">
    <property type="component" value="Unassembled WGS sequence"/>
</dbReference>
<evidence type="ECO:0000259" key="8">
    <source>
        <dbReference type="PROSITE" id="PS50112"/>
    </source>
</evidence>
<comment type="catalytic activity">
    <reaction evidence="1">
        <text>ATP + protein L-histidine = ADP + protein N-phospho-L-histidine.</text>
        <dbReference type="EC" id="2.7.13.3"/>
    </reaction>
</comment>
<evidence type="ECO:0000256" key="5">
    <source>
        <dbReference type="ARBA" id="ARBA00022777"/>
    </source>
</evidence>
<dbReference type="PANTHER" id="PTHR43304">
    <property type="entry name" value="PHYTOCHROME-LIKE PROTEIN CPH1"/>
    <property type="match status" value="1"/>
</dbReference>
<dbReference type="SUPFAM" id="SSF55874">
    <property type="entry name" value="ATPase domain of HSP90 chaperone/DNA topoisomerase II/histidine kinase"/>
    <property type="match status" value="1"/>
</dbReference>
<dbReference type="Pfam" id="PF00512">
    <property type="entry name" value="HisKA"/>
    <property type="match status" value="1"/>
</dbReference>
<dbReference type="GO" id="GO:0000155">
    <property type="term" value="F:phosphorelay sensor kinase activity"/>
    <property type="evidence" value="ECO:0007669"/>
    <property type="project" value="InterPro"/>
</dbReference>
<dbReference type="InterPro" id="IPR036097">
    <property type="entry name" value="HisK_dim/P_sf"/>
</dbReference>
<dbReference type="InterPro" id="IPR003661">
    <property type="entry name" value="HisK_dim/P_dom"/>
</dbReference>
<keyword evidence="6" id="KW-0175">Coiled coil</keyword>
<dbReference type="PRINTS" id="PR00344">
    <property type="entry name" value="BCTRLSENSOR"/>
</dbReference>
<dbReference type="InterPro" id="IPR036890">
    <property type="entry name" value="HATPase_C_sf"/>
</dbReference>
<proteinExistence type="predicted"/>
<dbReference type="Gene3D" id="3.30.565.10">
    <property type="entry name" value="Histidine kinase-like ATPase, C-terminal domain"/>
    <property type="match status" value="1"/>
</dbReference>
<dbReference type="EC" id="2.7.13.3" evidence="2"/>
<dbReference type="Gene3D" id="1.10.287.130">
    <property type="match status" value="1"/>
</dbReference>
<evidence type="ECO:0000256" key="2">
    <source>
        <dbReference type="ARBA" id="ARBA00012438"/>
    </source>
</evidence>
<dbReference type="Gene3D" id="3.30.450.20">
    <property type="entry name" value="PAS domain"/>
    <property type="match status" value="2"/>
</dbReference>
<dbReference type="Pfam" id="PF02518">
    <property type="entry name" value="HATPase_c"/>
    <property type="match status" value="1"/>
</dbReference>
<evidence type="ECO:0000256" key="1">
    <source>
        <dbReference type="ARBA" id="ARBA00000085"/>
    </source>
</evidence>
<keyword evidence="4" id="KW-0808">Transferase</keyword>
<dbReference type="SUPFAM" id="SSF47384">
    <property type="entry name" value="Homodimeric domain of signal transducing histidine kinase"/>
    <property type="match status" value="1"/>
</dbReference>
<dbReference type="InterPro" id="IPR052162">
    <property type="entry name" value="Sensor_kinase/Photoreceptor"/>
</dbReference>
<dbReference type="InterPro" id="IPR000700">
    <property type="entry name" value="PAS-assoc_C"/>
</dbReference>
<protein>
    <recommendedName>
        <fullName evidence="2">histidine kinase</fullName>
        <ecNumber evidence="2">2.7.13.3</ecNumber>
    </recommendedName>
</protein>
<dbReference type="InterPro" id="IPR005467">
    <property type="entry name" value="His_kinase_dom"/>
</dbReference>
<organism evidence="10 11">
    <name type="scientific">Chitinophaga parva</name>
    <dbReference type="NCBI Taxonomy" id="2169414"/>
    <lineage>
        <taxon>Bacteria</taxon>
        <taxon>Pseudomonadati</taxon>
        <taxon>Bacteroidota</taxon>
        <taxon>Chitinophagia</taxon>
        <taxon>Chitinophagales</taxon>
        <taxon>Chitinophagaceae</taxon>
        <taxon>Chitinophaga</taxon>
    </lineage>
</organism>
<dbReference type="SMART" id="SM00387">
    <property type="entry name" value="HATPase_c"/>
    <property type="match status" value="1"/>
</dbReference>
<sequence length="547" mass="60443">MEPTSFITNEGKNKPASALLADQDLQRLALADEPYFRQILTILPVAIYTVDASGLITFYNEKAIALWGRRPQPGEHWCGAAGLLRADTGLPYPEDALPLKRVLHTGEPLVNEECVVIRPDGSRRRIIPHMVPLVHPDGSVQGAINMMMDVTAQRSSEAALAEKEALLQHATEAGHLRQAIDAAEMGTWVLDLQTSRLHPSERYRDILGTDVSSGWHLDDLLALIHVNDRQVVYQATQTAVQEGRLDFEVRLIRPDGHLRWIKVNGVTTYNEQHEAVRIIGTVMNVTEQRRARRELESLVQARTKALQESNELLEKSNSALAQFAYIASHDLQEPLRKIQTFADLLGRNLRDGEAAGKYLEKICSSAARMSNLIQDVLNYSRLAKSADAMEAVDLSHTLEAVLSDFELLIAQKHALIKTVKLPVVRGFAPQLHQLFANLVGNALKFSTQEPLLEISCRQVEGDALPITPALPARTYYELSFTDNGIGFDPAYAEQIFVIFQRLNSRDTFGGTGIGLALCRKIVENHGGHIAATGQEGVGATFTVLLPA</sequence>
<dbReference type="InterPro" id="IPR001610">
    <property type="entry name" value="PAC"/>
</dbReference>
<dbReference type="CDD" id="cd00130">
    <property type="entry name" value="PAS"/>
    <property type="match status" value="2"/>
</dbReference>
<reference evidence="10 11" key="1">
    <citation type="submission" date="2018-04" db="EMBL/GenBank/DDBJ databases">
        <title>Chitinophaga fuyangensis sp. nov., isolated from soil in a chemical factory.</title>
        <authorList>
            <person name="Chen K."/>
        </authorList>
    </citation>
    <scope>NUCLEOTIDE SEQUENCE [LARGE SCALE GENOMIC DNA]</scope>
    <source>
        <strain evidence="10 11">LY-1</strain>
    </source>
</reference>
<evidence type="ECO:0000256" key="3">
    <source>
        <dbReference type="ARBA" id="ARBA00022553"/>
    </source>
</evidence>
<dbReference type="OrthoDB" id="9766459at2"/>
<dbReference type="PROSITE" id="PS50109">
    <property type="entry name" value="HIS_KIN"/>
    <property type="match status" value="1"/>
</dbReference>
<dbReference type="CDD" id="cd00082">
    <property type="entry name" value="HisKA"/>
    <property type="match status" value="1"/>
</dbReference>
<feature type="domain" description="PAC" evidence="9">
    <location>
        <begin position="110"/>
        <end position="162"/>
    </location>
</feature>
<keyword evidence="11" id="KW-1185">Reference proteome</keyword>
<gene>
    <name evidence="10" type="ORF">DCC81_10255</name>
</gene>
<dbReference type="EMBL" id="QCYK01000002">
    <property type="protein sequence ID" value="PUZ24721.1"/>
    <property type="molecule type" value="Genomic_DNA"/>
</dbReference>
<feature type="domain" description="Histidine kinase" evidence="7">
    <location>
        <begin position="326"/>
        <end position="547"/>
    </location>
</feature>
<feature type="coiled-coil region" evidence="6">
    <location>
        <begin position="288"/>
        <end position="315"/>
    </location>
</feature>
<dbReference type="InterPro" id="IPR013655">
    <property type="entry name" value="PAS_fold_3"/>
</dbReference>
<dbReference type="SMART" id="SM00388">
    <property type="entry name" value="HisKA"/>
    <property type="match status" value="1"/>
</dbReference>
<evidence type="ECO:0000259" key="9">
    <source>
        <dbReference type="PROSITE" id="PS50113"/>
    </source>
</evidence>
<keyword evidence="3" id="KW-0597">Phosphoprotein</keyword>
<keyword evidence="5" id="KW-0418">Kinase</keyword>